<dbReference type="SUPFAM" id="SSF56281">
    <property type="entry name" value="Metallo-hydrolase/oxidoreductase"/>
    <property type="match status" value="1"/>
</dbReference>
<dbReference type="GO" id="GO:0047555">
    <property type="term" value="F:3',5'-cyclic-GMP phosphodiesterase activity"/>
    <property type="evidence" value="ECO:0007669"/>
    <property type="project" value="TreeGrafter"/>
</dbReference>
<protein>
    <submittedName>
        <fullName evidence="2">3',5'-cyclic-nucleotide phosphodiesterase</fullName>
    </submittedName>
</protein>
<dbReference type="SMART" id="SM00849">
    <property type="entry name" value="Lactamase_B"/>
    <property type="match status" value="1"/>
</dbReference>
<dbReference type="GO" id="GO:0006198">
    <property type="term" value="P:cAMP catabolic process"/>
    <property type="evidence" value="ECO:0007669"/>
    <property type="project" value="InterPro"/>
</dbReference>
<dbReference type="EMBL" id="JADJOT010000010">
    <property type="protein sequence ID" value="MBK7955477.1"/>
    <property type="molecule type" value="Genomic_DNA"/>
</dbReference>
<gene>
    <name evidence="2" type="ORF">IPK02_16860</name>
</gene>
<comment type="caution">
    <text evidence="2">The sequence shown here is derived from an EMBL/GenBank/DDBJ whole genome shotgun (WGS) entry which is preliminary data.</text>
</comment>
<reference evidence="2 3" key="1">
    <citation type="submission" date="2020-10" db="EMBL/GenBank/DDBJ databases">
        <title>Connecting structure to function with the recovery of over 1000 high-quality activated sludge metagenome-assembled genomes encoding full-length rRNA genes using long-read sequencing.</title>
        <authorList>
            <person name="Singleton C.M."/>
            <person name="Petriglieri F."/>
            <person name="Kristensen J.M."/>
            <person name="Kirkegaard R.H."/>
            <person name="Michaelsen T.Y."/>
            <person name="Andersen M.H."/>
            <person name="Karst S.M."/>
            <person name="Dueholm M.S."/>
            <person name="Nielsen P.H."/>
            <person name="Albertsen M."/>
        </authorList>
    </citation>
    <scope>NUCLEOTIDE SEQUENCE [LARGE SCALE GENOMIC DNA]</scope>
    <source>
        <strain evidence="2">Fred_18-Q3-R57-64_BAT3C.720</strain>
    </source>
</reference>
<accession>A0A935TFP2</accession>
<name>A0A935TFP2_9PROT</name>
<dbReference type="InterPro" id="IPR036866">
    <property type="entry name" value="RibonucZ/Hydroxyglut_hydro"/>
</dbReference>
<dbReference type="PRINTS" id="PR00388">
    <property type="entry name" value="PDIESTERASE2"/>
</dbReference>
<dbReference type="GO" id="GO:0004115">
    <property type="term" value="F:3',5'-cyclic-AMP phosphodiesterase activity"/>
    <property type="evidence" value="ECO:0007669"/>
    <property type="project" value="InterPro"/>
</dbReference>
<dbReference type="Proteomes" id="UP000706151">
    <property type="component" value="Unassembled WGS sequence"/>
</dbReference>
<organism evidence="2 3">
    <name type="scientific">Candidatus Accumulibacter affinis</name>
    <dbReference type="NCBI Taxonomy" id="2954384"/>
    <lineage>
        <taxon>Bacteria</taxon>
        <taxon>Pseudomonadati</taxon>
        <taxon>Pseudomonadota</taxon>
        <taxon>Betaproteobacteria</taxon>
        <taxon>Candidatus Accumulibacter</taxon>
    </lineage>
</organism>
<dbReference type="GO" id="GO:1902660">
    <property type="term" value="P:negative regulation of glucose mediated signaling pathway"/>
    <property type="evidence" value="ECO:0007669"/>
    <property type="project" value="TreeGrafter"/>
</dbReference>
<dbReference type="AlphaFoldDB" id="A0A935TFP2"/>
<dbReference type="CDD" id="cd07735">
    <property type="entry name" value="class_II_PDE_MBL-fold"/>
    <property type="match status" value="1"/>
</dbReference>
<feature type="domain" description="Metallo-beta-lactamase" evidence="1">
    <location>
        <begin position="18"/>
        <end position="189"/>
    </location>
</feature>
<proteinExistence type="predicted"/>
<sequence length="255" mass="28388">MKLRILGCSGGIGGRHRRTTSMLVDKDLLIDAGTGVADLSLAELALIDHVFLTHSHLDHIASLPMLIDSVSDLRDKPLTVYATAATLEILAKHIFNWSIWPDFSVIPNGERAIMRYQTITLGQTVRLGERAITALPAEHTVPAVGYQLDSGAGSLVFTGDTTVNDSFWPVVNRIANLRYLLIETAFPNRDQRLAELSKHLCPNMLAKELRKLSRDAEIYISHLKPSQIELTMAEIRACAGDFRPRMLENNQVFEF</sequence>
<dbReference type="Gene3D" id="3.60.15.10">
    <property type="entry name" value="Ribonuclease Z/Hydroxyacylglutathione hydrolase-like"/>
    <property type="match status" value="1"/>
</dbReference>
<dbReference type="PANTHER" id="PTHR28283:SF1">
    <property type="entry name" value="3',5'-CYCLIC-NUCLEOTIDE PHOSPHODIESTERASE 1"/>
    <property type="match status" value="1"/>
</dbReference>
<dbReference type="Pfam" id="PF12706">
    <property type="entry name" value="Lactamase_B_2"/>
    <property type="match status" value="1"/>
</dbReference>
<evidence type="ECO:0000313" key="3">
    <source>
        <dbReference type="Proteomes" id="UP000706151"/>
    </source>
</evidence>
<dbReference type="PANTHER" id="PTHR28283">
    <property type="entry name" value="3',5'-CYCLIC-NUCLEOTIDE PHOSPHODIESTERASE 1"/>
    <property type="match status" value="1"/>
</dbReference>
<evidence type="ECO:0000313" key="2">
    <source>
        <dbReference type="EMBL" id="MBK7955477.1"/>
    </source>
</evidence>
<evidence type="ECO:0000259" key="1">
    <source>
        <dbReference type="SMART" id="SM00849"/>
    </source>
</evidence>
<dbReference type="InterPro" id="IPR000396">
    <property type="entry name" value="Pdiesterase2"/>
</dbReference>
<dbReference type="InterPro" id="IPR001279">
    <property type="entry name" value="Metallo-B-lactamas"/>
</dbReference>